<keyword evidence="3" id="KW-1185">Reference proteome</keyword>
<protein>
    <submittedName>
        <fullName evidence="2">Uncharacterized protein</fullName>
    </submittedName>
</protein>
<dbReference type="EMBL" id="JANEYG010000005">
    <property type="protein sequence ID" value="KAJ8923162.1"/>
    <property type="molecule type" value="Genomic_DNA"/>
</dbReference>
<evidence type="ECO:0000313" key="2">
    <source>
        <dbReference type="EMBL" id="KAJ8923162.1"/>
    </source>
</evidence>
<dbReference type="AlphaFoldDB" id="A0AAV8W900"/>
<name>A0AAV8W900_9CUCU</name>
<dbReference type="Proteomes" id="UP001159042">
    <property type="component" value="Unassembled WGS sequence"/>
</dbReference>
<keyword evidence="1" id="KW-0472">Membrane</keyword>
<organism evidence="2 3">
    <name type="scientific">Exocentrus adspersus</name>
    <dbReference type="NCBI Taxonomy" id="1586481"/>
    <lineage>
        <taxon>Eukaryota</taxon>
        <taxon>Metazoa</taxon>
        <taxon>Ecdysozoa</taxon>
        <taxon>Arthropoda</taxon>
        <taxon>Hexapoda</taxon>
        <taxon>Insecta</taxon>
        <taxon>Pterygota</taxon>
        <taxon>Neoptera</taxon>
        <taxon>Endopterygota</taxon>
        <taxon>Coleoptera</taxon>
        <taxon>Polyphaga</taxon>
        <taxon>Cucujiformia</taxon>
        <taxon>Chrysomeloidea</taxon>
        <taxon>Cerambycidae</taxon>
        <taxon>Lamiinae</taxon>
        <taxon>Acanthocinini</taxon>
        <taxon>Exocentrus</taxon>
    </lineage>
</organism>
<comment type="caution">
    <text evidence="2">The sequence shown here is derived from an EMBL/GenBank/DDBJ whole genome shotgun (WGS) entry which is preliminary data.</text>
</comment>
<reference evidence="2 3" key="1">
    <citation type="journal article" date="2023" name="Insect Mol. Biol.">
        <title>Genome sequencing provides insights into the evolution of gene families encoding plant cell wall-degrading enzymes in longhorned beetles.</title>
        <authorList>
            <person name="Shin N.R."/>
            <person name="Okamura Y."/>
            <person name="Kirsch R."/>
            <person name="Pauchet Y."/>
        </authorList>
    </citation>
    <scope>NUCLEOTIDE SEQUENCE [LARGE SCALE GENOMIC DNA]</scope>
    <source>
        <strain evidence="2">EAD_L_NR</strain>
    </source>
</reference>
<evidence type="ECO:0000313" key="3">
    <source>
        <dbReference type="Proteomes" id="UP001159042"/>
    </source>
</evidence>
<gene>
    <name evidence="2" type="ORF">NQ315_001716</name>
</gene>
<keyword evidence="1" id="KW-1133">Transmembrane helix</keyword>
<sequence length="77" mass="8884">MVQIKLFLELASHLVVQSHTTAFVIHFYLSLVCLFCAIFFNGHGLLNRKQKKGVPFCVLTMNIEKQMIEEQNEEARS</sequence>
<keyword evidence="1" id="KW-0812">Transmembrane</keyword>
<evidence type="ECO:0000256" key="1">
    <source>
        <dbReference type="SAM" id="Phobius"/>
    </source>
</evidence>
<feature type="transmembrane region" description="Helical" evidence="1">
    <location>
        <begin position="20"/>
        <end position="42"/>
    </location>
</feature>
<accession>A0AAV8W900</accession>
<proteinExistence type="predicted"/>